<organism evidence="1 2">
    <name type="scientific">Araneus ventricosus</name>
    <name type="common">Orbweaver spider</name>
    <name type="synonym">Epeira ventricosa</name>
    <dbReference type="NCBI Taxonomy" id="182803"/>
    <lineage>
        <taxon>Eukaryota</taxon>
        <taxon>Metazoa</taxon>
        <taxon>Ecdysozoa</taxon>
        <taxon>Arthropoda</taxon>
        <taxon>Chelicerata</taxon>
        <taxon>Arachnida</taxon>
        <taxon>Araneae</taxon>
        <taxon>Araneomorphae</taxon>
        <taxon>Entelegynae</taxon>
        <taxon>Araneoidea</taxon>
        <taxon>Araneidae</taxon>
        <taxon>Araneus</taxon>
    </lineage>
</organism>
<protein>
    <submittedName>
        <fullName evidence="1">Uncharacterized protein</fullName>
    </submittedName>
</protein>
<dbReference type="EMBL" id="BGPR01014468">
    <property type="protein sequence ID" value="GBN65345.1"/>
    <property type="molecule type" value="Genomic_DNA"/>
</dbReference>
<reference evidence="1 2" key="1">
    <citation type="journal article" date="2019" name="Sci. Rep.">
        <title>Orb-weaving spider Araneus ventricosus genome elucidates the spidroin gene catalogue.</title>
        <authorList>
            <person name="Kono N."/>
            <person name="Nakamura H."/>
            <person name="Ohtoshi R."/>
            <person name="Moran D.A.P."/>
            <person name="Shinohara A."/>
            <person name="Yoshida Y."/>
            <person name="Fujiwara M."/>
            <person name="Mori M."/>
            <person name="Tomita M."/>
            <person name="Arakawa K."/>
        </authorList>
    </citation>
    <scope>NUCLEOTIDE SEQUENCE [LARGE SCALE GENOMIC DNA]</scope>
</reference>
<accession>A0A4Y2QQ69</accession>
<dbReference type="AlphaFoldDB" id="A0A4Y2QQ69"/>
<gene>
    <name evidence="1" type="ORF">AVEN_100059_1</name>
</gene>
<proteinExistence type="predicted"/>
<comment type="caution">
    <text evidence="1">The sequence shown here is derived from an EMBL/GenBank/DDBJ whole genome shotgun (WGS) entry which is preliminary data.</text>
</comment>
<name>A0A4Y2QQ69_ARAVE</name>
<sequence length="144" mass="16233">MLSVASRSAPLAFCWFKDCLACGLGTQAVNIKLMRVTREMVLRLLVLRCAADLHTSRSTDERTFQTSFMCVYSFMCVTLIPCQQNIALMVLQFSITVLHVVKNVINKVLELCFLILVQKSPNKLKLNLSSICCFANATPKHWSK</sequence>
<keyword evidence="2" id="KW-1185">Reference proteome</keyword>
<dbReference type="Proteomes" id="UP000499080">
    <property type="component" value="Unassembled WGS sequence"/>
</dbReference>
<evidence type="ECO:0000313" key="1">
    <source>
        <dbReference type="EMBL" id="GBN65345.1"/>
    </source>
</evidence>
<evidence type="ECO:0000313" key="2">
    <source>
        <dbReference type="Proteomes" id="UP000499080"/>
    </source>
</evidence>